<proteinExistence type="predicted"/>
<feature type="compositionally biased region" description="Basic and acidic residues" evidence="1">
    <location>
        <begin position="343"/>
        <end position="366"/>
    </location>
</feature>
<protein>
    <recommendedName>
        <fullName evidence="6">DUF4283 domain-containing protein</fullName>
    </recommendedName>
</protein>
<evidence type="ECO:0000313" key="5">
    <source>
        <dbReference type="Proteomes" id="UP000886595"/>
    </source>
</evidence>
<dbReference type="InterPro" id="IPR040256">
    <property type="entry name" value="At4g02000-like"/>
</dbReference>
<keyword evidence="5" id="KW-1185">Reference proteome</keyword>
<evidence type="ECO:0000313" key="4">
    <source>
        <dbReference type="EMBL" id="KAG2287704.1"/>
    </source>
</evidence>
<reference evidence="4 5" key="1">
    <citation type="submission" date="2020-02" db="EMBL/GenBank/DDBJ databases">
        <authorList>
            <person name="Ma Q."/>
            <person name="Huang Y."/>
            <person name="Song X."/>
            <person name="Pei D."/>
        </authorList>
    </citation>
    <scope>NUCLEOTIDE SEQUENCE [LARGE SCALE GENOMIC DNA]</scope>
    <source>
        <strain evidence="4">Sxm20200214</strain>
        <tissue evidence="4">Leaf</tissue>
    </source>
</reference>
<dbReference type="PANTHER" id="PTHR31286">
    <property type="entry name" value="GLYCINE-RICH CELL WALL STRUCTURAL PROTEIN 1.8-LIKE"/>
    <property type="match status" value="1"/>
</dbReference>
<dbReference type="AlphaFoldDB" id="A0A8X7REJ5"/>
<sequence length="765" mass="88596">MADRFKLTLIGRVLHLVSRSIEALITQIPRPRIWNVEGRVRGRNLGNGRFQFDFDNEKDLQAVLNRRPCHFNQWSFPLERWEPFTRDDFPNPIPFWVHVTRVPVHFWNDGTFTEIAKALGKKTGHGRKERKIQISVNIDMPLQFERKFEFPNGDIGKVSFLYVGLHRYCFTCKMISHDENSCMELTEEQRQQRRLEILNSNASGPQRQLPFDVNQDRRTNGKRPRSPTLEVSRRSPPRKIQTYTSYWRNMTDGSSRDLRLRETDQTENLMSRNNSSQRKRAHPSRRSPTRQAVWSRLDRVHSHSRSDYHRTSMQYNGRDRNWDVHSRARGVTEWTVPRTGSLNERRQQEWRPREHQAIKNTPKDNGDNQVNLPSDGLRDKQDTSRVEHERSDSQRTVSEQLGNVRMMGDNRSGHLVIHRNETDEEKRRRLKGKAIMTSNADTPMSKPKDAESSVLLIGQNTILIRDPRTRVTQNQQSSALQEEVNDHTNYGHEVGVAQIQKILPSLGTIEVGEDGLLNEENAKLVTMTAEDEAEVDKLVLEFDDVMMDENMRENDDLLVDEPGYDAEQIDAISQLYPIDNDQNQLVGKAQQDPQKEDGSRADPAQNQVDHPPGSQSSAKGLLKRKPTPTIEVKGARASRKLQAHMGRSSPKKTKGSGTAPEPMSQKFPRHEVFPSAVSKKSLNLQVRWCPRNHPVRRYEYHLMELSRDGRLLDEATLARVAPLFCIFFSFFIRNKKSHFPLCKIFRLLLVIINCSLWNRRVEAVD</sequence>
<feature type="domain" description="Zinc knuckle CX2CX4HX4C" evidence="3">
    <location>
        <begin position="138"/>
        <end position="182"/>
    </location>
</feature>
<feature type="region of interest" description="Disordered" evidence="1">
    <location>
        <begin position="334"/>
        <end position="397"/>
    </location>
</feature>
<feature type="region of interest" description="Disordered" evidence="1">
    <location>
        <begin position="198"/>
        <end position="312"/>
    </location>
</feature>
<dbReference type="Proteomes" id="UP000886595">
    <property type="component" value="Unassembled WGS sequence"/>
</dbReference>
<feature type="compositionally biased region" description="Basic and acidic residues" evidence="1">
    <location>
        <begin position="296"/>
        <end position="310"/>
    </location>
</feature>
<dbReference type="Pfam" id="PF14392">
    <property type="entry name" value="zf-CCHC_4"/>
    <property type="match status" value="1"/>
</dbReference>
<evidence type="ECO:0000259" key="3">
    <source>
        <dbReference type="Pfam" id="PF14392"/>
    </source>
</evidence>
<feature type="compositionally biased region" description="Basic residues" evidence="1">
    <location>
        <begin position="277"/>
        <end position="288"/>
    </location>
</feature>
<evidence type="ECO:0000256" key="1">
    <source>
        <dbReference type="SAM" id="MobiDB-lite"/>
    </source>
</evidence>
<name>A0A8X7REJ5_BRACI</name>
<dbReference type="PANTHER" id="PTHR31286:SF132">
    <property type="entry name" value="DUF4283 DOMAIN-CONTAINING PROTEIN"/>
    <property type="match status" value="1"/>
</dbReference>
<dbReference type="InterPro" id="IPR025558">
    <property type="entry name" value="DUF4283"/>
</dbReference>
<feature type="compositionally biased region" description="Polar residues" evidence="1">
    <location>
        <begin position="604"/>
        <end position="618"/>
    </location>
</feature>
<evidence type="ECO:0008006" key="6">
    <source>
        <dbReference type="Google" id="ProtNLM"/>
    </source>
</evidence>
<feature type="domain" description="DUF4283" evidence="2">
    <location>
        <begin position="2"/>
        <end position="84"/>
    </location>
</feature>
<dbReference type="InterPro" id="IPR025836">
    <property type="entry name" value="Zn_knuckle_CX2CX4HX4C"/>
</dbReference>
<comment type="caution">
    <text evidence="4">The sequence shown here is derived from an EMBL/GenBank/DDBJ whole genome shotgun (WGS) entry which is preliminary data.</text>
</comment>
<feature type="region of interest" description="Disordered" evidence="1">
    <location>
        <begin position="587"/>
        <end position="666"/>
    </location>
</feature>
<feature type="compositionally biased region" description="Basic and acidic residues" evidence="1">
    <location>
        <begin position="376"/>
        <end position="393"/>
    </location>
</feature>
<dbReference type="EMBL" id="JAAMPC010000010">
    <property type="protein sequence ID" value="KAG2287704.1"/>
    <property type="molecule type" value="Genomic_DNA"/>
</dbReference>
<accession>A0A8X7REJ5</accession>
<organism evidence="4 5">
    <name type="scientific">Brassica carinata</name>
    <name type="common">Ethiopian mustard</name>
    <name type="synonym">Abyssinian cabbage</name>
    <dbReference type="NCBI Taxonomy" id="52824"/>
    <lineage>
        <taxon>Eukaryota</taxon>
        <taxon>Viridiplantae</taxon>
        <taxon>Streptophyta</taxon>
        <taxon>Embryophyta</taxon>
        <taxon>Tracheophyta</taxon>
        <taxon>Spermatophyta</taxon>
        <taxon>Magnoliopsida</taxon>
        <taxon>eudicotyledons</taxon>
        <taxon>Gunneridae</taxon>
        <taxon>Pentapetalae</taxon>
        <taxon>rosids</taxon>
        <taxon>malvids</taxon>
        <taxon>Brassicales</taxon>
        <taxon>Brassicaceae</taxon>
        <taxon>Brassiceae</taxon>
        <taxon>Brassica</taxon>
    </lineage>
</organism>
<feature type="compositionally biased region" description="Polar residues" evidence="1">
    <location>
        <begin position="266"/>
        <end position="276"/>
    </location>
</feature>
<evidence type="ECO:0000259" key="2">
    <source>
        <dbReference type="Pfam" id="PF14111"/>
    </source>
</evidence>
<feature type="compositionally biased region" description="Basic and acidic residues" evidence="1">
    <location>
        <begin position="254"/>
        <end position="264"/>
    </location>
</feature>
<dbReference type="Pfam" id="PF14111">
    <property type="entry name" value="DUF4283"/>
    <property type="match status" value="1"/>
</dbReference>
<gene>
    <name evidence="4" type="ORF">Bca52824_047308</name>
</gene>
<feature type="compositionally biased region" description="Polar residues" evidence="1">
    <location>
        <begin position="241"/>
        <end position="253"/>
    </location>
</feature>
<dbReference type="OrthoDB" id="1108329at2759"/>